<sequence length="169" mass="19259">MELPPEDVEEFCNLADNILNLCAASAVCSSCIAAWQTLLQRQMWLRLSSSIPEDFKRELLEGPISPDGLFGPHFQSVLGQMQTSQEELERVRRHGSLNRSGFRSSHTTGHWWDRRDQRHQQRCSTATAAAPRVPPPTAPSTQPQQQRRGRQLACAWSNPPQEARRRFKN</sequence>
<organism evidence="2 3">
    <name type="scientific">Ameca splendens</name>
    <dbReference type="NCBI Taxonomy" id="208324"/>
    <lineage>
        <taxon>Eukaryota</taxon>
        <taxon>Metazoa</taxon>
        <taxon>Chordata</taxon>
        <taxon>Craniata</taxon>
        <taxon>Vertebrata</taxon>
        <taxon>Euteleostomi</taxon>
        <taxon>Actinopterygii</taxon>
        <taxon>Neopterygii</taxon>
        <taxon>Teleostei</taxon>
        <taxon>Neoteleostei</taxon>
        <taxon>Acanthomorphata</taxon>
        <taxon>Ovalentaria</taxon>
        <taxon>Atherinomorphae</taxon>
        <taxon>Cyprinodontiformes</taxon>
        <taxon>Goodeidae</taxon>
        <taxon>Ameca</taxon>
    </lineage>
</organism>
<gene>
    <name evidence="2" type="ORF">AMECASPLE_036281</name>
</gene>
<evidence type="ECO:0000313" key="3">
    <source>
        <dbReference type="Proteomes" id="UP001469553"/>
    </source>
</evidence>
<feature type="compositionally biased region" description="Polar residues" evidence="1">
    <location>
        <begin position="97"/>
        <end position="108"/>
    </location>
</feature>
<evidence type="ECO:0000256" key="1">
    <source>
        <dbReference type="SAM" id="MobiDB-lite"/>
    </source>
</evidence>
<keyword evidence="3" id="KW-1185">Reference proteome</keyword>
<feature type="region of interest" description="Disordered" evidence="1">
    <location>
        <begin position="91"/>
        <end position="169"/>
    </location>
</feature>
<comment type="caution">
    <text evidence="2">The sequence shown here is derived from an EMBL/GenBank/DDBJ whole genome shotgun (WGS) entry which is preliminary data.</text>
</comment>
<accession>A0ABV0YIP4</accession>
<proteinExistence type="predicted"/>
<reference evidence="2 3" key="1">
    <citation type="submission" date="2021-06" db="EMBL/GenBank/DDBJ databases">
        <authorList>
            <person name="Palmer J.M."/>
        </authorList>
    </citation>
    <scope>NUCLEOTIDE SEQUENCE [LARGE SCALE GENOMIC DNA]</scope>
    <source>
        <strain evidence="2 3">AS_MEX2019</strain>
        <tissue evidence="2">Muscle</tissue>
    </source>
</reference>
<protein>
    <submittedName>
        <fullName evidence="2">Uncharacterized protein</fullName>
    </submittedName>
</protein>
<name>A0ABV0YIP4_9TELE</name>
<evidence type="ECO:0000313" key="2">
    <source>
        <dbReference type="EMBL" id="MEQ2293713.1"/>
    </source>
</evidence>
<dbReference type="Proteomes" id="UP001469553">
    <property type="component" value="Unassembled WGS sequence"/>
</dbReference>
<dbReference type="EMBL" id="JAHRIP010033905">
    <property type="protein sequence ID" value="MEQ2293713.1"/>
    <property type="molecule type" value="Genomic_DNA"/>
</dbReference>